<evidence type="ECO:0000313" key="3">
    <source>
        <dbReference type="Proteomes" id="UP000289738"/>
    </source>
</evidence>
<dbReference type="SUPFAM" id="SSF53383">
    <property type="entry name" value="PLP-dependent transferases"/>
    <property type="match status" value="1"/>
</dbReference>
<dbReference type="Pfam" id="PF04864">
    <property type="entry name" value="Alliinase_C"/>
    <property type="match status" value="2"/>
</dbReference>
<comment type="caution">
    <text evidence="2">The sequence shown here is derived from an EMBL/GenBank/DDBJ whole genome shotgun (WGS) entry which is preliminary data.</text>
</comment>
<accession>A0A445CYG5</accession>
<dbReference type="Gene3D" id="3.90.1150.10">
    <property type="entry name" value="Aspartate Aminotransferase, domain 1"/>
    <property type="match status" value="1"/>
</dbReference>
<dbReference type="Proteomes" id="UP000289738">
    <property type="component" value="Chromosome A05"/>
</dbReference>
<reference evidence="2 3" key="1">
    <citation type="submission" date="2019-01" db="EMBL/GenBank/DDBJ databases">
        <title>Sequencing of cultivated peanut Arachis hypogaea provides insights into genome evolution and oil improvement.</title>
        <authorList>
            <person name="Chen X."/>
        </authorList>
    </citation>
    <scope>NUCLEOTIDE SEQUENCE [LARGE SCALE GENOMIC DNA]</scope>
    <source>
        <strain evidence="3">cv. Fuhuasheng</strain>
        <tissue evidence="2">Leaves</tissue>
    </source>
</reference>
<dbReference type="EMBL" id="SDMP01000005">
    <property type="protein sequence ID" value="RYR55977.1"/>
    <property type="molecule type" value="Genomic_DNA"/>
</dbReference>
<feature type="domain" description="Alliinase C-terminal" evidence="1">
    <location>
        <begin position="48"/>
        <end position="100"/>
    </location>
</feature>
<dbReference type="InterPro" id="IPR015422">
    <property type="entry name" value="PyrdxlP-dep_Trfase_small"/>
</dbReference>
<evidence type="ECO:0000259" key="1">
    <source>
        <dbReference type="Pfam" id="PF04864"/>
    </source>
</evidence>
<evidence type="ECO:0000313" key="2">
    <source>
        <dbReference type="EMBL" id="RYR55977.1"/>
    </source>
</evidence>
<dbReference type="InterPro" id="IPR006948">
    <property type="entry name" value="Alliinase_C"/>
</dbReference>
<organism evidence="2 3">
    <name type="scientific">Arachis hypogaea</name>
    <name type="common">Peanut</name>
    <dbReference type="NCBI Taxonomy" id="3818"/>
    <lineage>
        <taxon>Eukaryota</taxon>
        <taxon>Viridiplantae</taxon>
        <taxon>Streptophyta</taxon>
        <taxon>Embryophyta</taxon>
        <taxon>Tracheophyta</taxon>
        <taxon>Spermatophyta</taxon>
        <taxon>Magnoliopsida</taxon>
        <taxon>eudicotyledons</taxon>
        <taxon>Gunneridae</taxon>
        <taxon>Pentapetalae</taxon>
        <taxon>rosids</taxon>
        <taxon>fabids</taxon>
        <taxon>Fabales</taxon>
        <taxon>Fabaceae</taxon>
        <taxon>Papilionoideae</taxon>
        <taxon>50 kb inversion clade</taxon>
        <taxon>dalbergioids sensu lato</taxon>
        <taxon>Dalbergieae</taxon>
        <taxon>Pterocarpus clade</taxon>
        <taxon>Arachis</taxon>
    </lineage>
</organism>
<proteinExistence type="predicted"/>
<gene>
    <name evidence="2" type="ORF">Ahy_A05g021795</name>
</gene>
<dbReference type="GO" id="GO:0016846">
    <property type="term" value="F:carbon-sulfur lyase activity"/>
    <property type="evidence" value="ECO:0007669"/>
    <property type="project" value="InterPro"/>
</dbReference>
<sequence>MIYYWCHYIWAIVKDEGVYKKMEEYIQINTMGVSREAQLRALKLLNVCEREEDKNCYETLKAAGISCHPGNYFSADDRLARVSISRSQDDFEILLNKLIYLVARDGINHMMDT</sequence>
<protein>
    <recommendedName>
        <fullName evidence="1">Alliinase C-terminal domain-containing protein</fullName>
    </recommendedName>
</protein>
<dbReference type="AlphaFoldDB" id="A0A445CYG5"/>
<keyword evidence="3" id="KW-1185">Reference proteome</keyword>
<name>A0A445CYG5_ARAHY</name>
<dbReference type="InterPro" id="IPR015424">
    <property type="entry name" value="PyrdxlP-dep_Trfase"/>
</dbReference>
<feature type="domain" description="Alliinase C-terminal" evidence="1">
    <location>
        <begin position="10"/>
        <end position="47"/>
    </location>
</feature>